<keyword evidence="2" id="KW-1003">Cell membrane</keyword>
<dbReference type="Pfam" id="PF04024">
    <property type="entry name" value="PspC"/>
    <property type="match status" value="1"/>
</dbReference>
<dbReference type="PANTHER" id="PTHR33885:SF3">
    <property type="entry name" value="PHAGE SHOCK PROTEIN C"/>
    <property type="match status" value="1"/>
</dbReference>
<evidence type="ECO:0008006" key="11">
    <source>
        <dbReference type="Google" id="ProtNLM"/>
    </source>
</evidence>
<comment type="caution">
    <text evidence="9">The sequence shown here is derived from an EMBL/GenBank/DDBJ whole genome shotgun (WGS) entry which is preliminary data.</text>
</comment>
<dbReference type="RefSeq" id="WP_035162768.1">
    <property type="nucleotide sequence ID" value="NZ_AZTB01000014.1"/>
</dbReference>
<dbReference type="EMBL" id="AZTB01000014">
    <property type="protein sequence ID" value="KGG80810.1"/>
    <property type="molecule type" value="Genomic_DNA"/>
</dbReference>
<evidence type="ECO:0000256" key="6">
    <source>
        <dbReference type="SAM" id="Phobius"/>
    </source>
</evidence>
<dbReference type="AlphaFoldDB" id="A0A096BHY3"/>
<evidence type="ECO:0000259" key="8">
    <source>
        <dbReference type="Pfam" id="PF18917"/>
    </source>
</evidence>
<sequence>MQQKLYRSTNDRMIAGVCGGIAEYFNIDSTLVRLLWLILGFTMGIGFLAYIICIIVIPESPVFSNGYSYNNQNNTDRNRILAGLILILLGIIFLLKKTLYWIDFEKLWPIFLIIAGIYIIYGKKVRN</sequence>
<keyword evidence="3 6" id="KW-0812">Transmembrane</keyword>
<keyword evidence="5 6" id="KW-0472">Membrane</keyword>
<evidence type="ECO:0000256" key="4">
    <source>
        <dbReference type="ARBA" id="ARBA00022989"/>
    </source>
</evidence>
<organism evidence="9 10">
    <name type="scientific">Caloranaerobacter azorensis H53214</name>
    <dbReference type="NCBI Taxonomy" id="1156417"/>
    <lineage>
        <taxon>Bacteria</taxon>
        <taxon>Bacillati</taxon>
        <taxon>Bacillota</taxon>
        <taxon>Tissierellia</taxon>
        <taxon>Tissierellales</taxon>
        <taxon>Thermohalobacteraceae</taxon>
        <taxon>Caloranaerobacter</taxon>
    </lineage>
</organism>
<feature type="domain" description="LiaI-LiaF-like transmembrane region" evidence="8">
    <location>
        <begin position="80"/>
        <end position="120"/>
    </location>
</feature>
<feature type="domain" description="Phage shock protein PspC N-terminal" evidence="7">
    <location>
        <begin position="3"/>
        <end position="59"/>
    </location>
</feature>
<evidence type="ECO:0000256" key="5">
    <source>
        <dbReference type="ARBA" id="ARBA00023136"/>
    </source>
</evidence>
<dbReference type="InterPro" id="IPR052027">
    <property type="entry name" value="PspC"/>
</dbReference>
<comment type="subcellular location">
    <subcellularLocation>
        <location evidence="1">Cell membrane</location>
        <topology evidence="1">Single-pass membrane protein</topology>
    </subcellularLocation>
</comment>
<evidence type="ECO:0000259" key="7">
    <source>
        <dbReference type="Pfam" id="PF04024"/>
    </source>
</evidence>
<dbReference type="GO" id="GO:0005886">
    <property type="term" value="C:plasma membrane"/>
    <property type="evidence" value="ECO:0007669"/>
    <property type="project" value="UniProtKB-SubCell"/>
</dbReference>
<dbReference type="InterPro" id="IPR007168">
    <property type="entry name" value="Phageshock_PspC_N"/>
</dbReference>
<evidence type="ECO:0000256" key="1">
    <source>
        <dbReference type="ARBA" id="ARBA00004162"/>
    </source>
</evidence>
<evidence type="ECO:0000256" key="2">
    <source>
        <dbReference type="ARBA" id="ARBA00022475"/>
    </source>
</evidence>
<feature type="transmembrane region" description="Helical" evidence="6">
    <location>
        <begin position="34"/>
        <end position="57"/>
    </location>
</feature>
<dbReference type="STRING" id="1156417.Y919_04270"/>
<feature type="transmembrane region" description="Helical" evidence="6">
    <location>
        <begin position="107"/>
        <end position="122"/>
    </location>
</feature>
<gene>
    <name evidence="9" type="ORF">Y919_04270</name>
</gene>
<protein>
    <recommendedName>
        <fullName evidence="11">Phage-shock protein</fullName>
    </recommendedName>
</protein>
<evidence type="ECO:0000313" key="10">
    <source>
        <dbReference type="Proteomes" id="UP000029622"/>
    </source>
</evidence>
<keyword evidence="4 6" id="KW-1133">Transmembrane helix</keyword>
<dbReference type="PANTHER" id="PTHR33885">
    <property type="entry name" value="PHAGE SHOCK PROTEIN C"/>
    <property type="match status" value="1"/>
</dbReference>
<dbReference type="InterPro" id="IPR043726">
    <property type="entry name" value="LiaI-LiaF-like_TM1"/>
</dbReference>
<dbReference type="Pfam" id="PF18917">
    <property type="entry name" value="LiaI-LiaF-like_TM1"/>
    <property type="match status" value="1"/>
</dbReference>
<name>A0A096BHY3_9FIRM</name>
<feature type="transmembrane region" description="Helical" evidence="6">
    <location>
        <begin position="78"/>
        <end position="95"/>
    </location>
</feature>
<evidence type="ECO:0000313" key="9">
    <source>
        <dbReference type="EMBL" id="KGG80810.1"/>
    </source>
</evidence>
<accession>A0A096BHY3</accession>
<dbReference type="Proteomes" id="UP000029622">
    <property type="component" value="Unassembled WGS sequence"/>
</dbReference>
<proteinExistence type="predicted"/>
<evidence type="ECO:0000256" key="3">
    <source>
        <dbReference type="ARBA" id="ARBA00022692"/>
    </source>
</evidence>
<reference evidence="9 10" key="1">
    <citation type="submission" date="2013-12" db="EMBL/GenBank/DDBJ databases">
        <title>Draft genome sequence of Caloranaerobacter sp. H53214.</title>
        <authorList>
            <person name="Jiang L.J."/>
            <person name="Shao Z.Z."/>
            <person name="Long M.N."/>
        </authorList>
    </citation>
    <scope>NUCLEOTIDE SEQUENCE [LARGE SCALE GENOMIC DNA]</scope>
    <source>
        <strain evidence="9 10">H53214</strain>
    </source>
</reference>